<feature type="transmembrane region" description="Helical" evidence="1">
    <location>
        <begin position="15"/>
        <end position="34"/>
    </location>
</feature>
<dbReference type="EMBL" id="BAAANL010000002">
    <property type="protein sequence ID" value="GAA1855666.1"/>
    <property type="molecule type" value="Genomic_DNA"/>
</dbReference>
<feature type="transmembrane region" description="Helical" evidence="1">
    <location>
        <begin position="328"/>
        <end position="355"/>
    </location>
</feature>
<dbReference type="RefSeq" id="WP_344100334.1">
    <property type="nucleotide sequence ID" value="NZ_BAAANL010000002.1"/>
</dbReference>
<feature type="transmembrane region" description="Helical" evidence="1">
    <location>
        <begin position="78"/>
        <end position="101"/>
    </location>
</feature>
<feature type="transmembrane region" description="Helical" evidence="1">
    <location>
        <begin position="376"/>
        <end position="396"/>
    </location>
</feature>
<keyword evidence="1" id="KW-0472">Membrane</keyword>
<accession>A0ABN2NB79</accession>
<protein>
    <submittedName>
        <fullName evidence="2">Uncharacterized protein</fullName>
    </submittedName>
</protein>
<feature type="transmembrane region" description="Helical" evidence="1">
    <location>
        <begin position="201"/>
        <end position="221"/>
    </location>
</feature>
<keyword evidence="1" id="KW-1133">Transmembrane helix</keyword>
<feature type="transmembrane region" description="Helical" evidence="1">
    <location>
        <begin position="227"/>
        <end position="251"/>
    </location>
</feature>
<keyword evidence="3" id="KW-1185">Reference proteome</keyword>
<organism evidence="2 3">
    <name type="scientific">Myceligenerans crystallogenes</name>
    <dbReference type="NCBI Taxonomy" id="316335"/>
    <lineage>
        <taxon>Bacteria</taxon>
        <taxon>Bacillati</taxon>
        <taxon>Actinomycetota</taxon>
        <taxon>Actinomycetes</taxon>
        <taxon>Micrococcales</taxon>
        <taxon>Promicromonosporaceae</taxon>
        <taxon>Myceligenerans</taxon>
    </lineage>
</organism>
<feature type="transmembrane region" description="Helical" evidence="1">
    <location>
        <begin position="263"/>
        <end position="285"/>
    </location>
</feature>
<evidence type="ECO:0000256" key="1">
    <source>
        <dbReference type="SAM" id="Phobius"/>
    </source>
</evidence>
<evidence type="ECO:0000313" key="3">
    <source>
        <dbReference type="Proteomes" id="UP001501094"/>
    </source>
</evidence>
<comment type="caution">
    <text evidence="2">The sequence shown here is derived from an EMBL/GenBank/DDBJ whole genome shotgun (WGS) entry which is preliminary data.</text>
</comment>
<dbReference type="Proteomes" id="UP001501094">
    <property type="component" value="Unassembled WGS sequence"/>
</dbReference>
<keyword evidence="1" id="KW-0812">Transmembrane</keyword>
<gene>
    <name evidence="2" type="ORF">GCM10009751_10740</name>
</gene>
<sequence>MNGPEAGAGRRPSDAVTWVLAAACVVAPLSVVLAPDDAPAPFVVTLALQVAALVQIGRHIAGRLRSGIAARAGDYVTAGVPAVAAALTYGTLTLAALEYGIRGSALPRLMSGVRHGVPLATDLTYVLSVATAAAIVVASAALVVVLARHRLRAGLAEAGDAAATAAEAVRAAAGSPGRRRGLVPVTRASDGFGRRMMSPSAWVVTAVTAVLMPPGLWLLAADPQGNLMFLGFLLVFPGATVGAWVALQALWRPDEQFGHVVMALYRGMVVPVLTVPPLAVVQLVFTRLPFFADRVVAYADPEDYIPHYWFAGDEAAIDLTGGSPLTQAVMAVLGGFAFALLAAVVVAVFVVWPYLALVNPTALLTESKLSEDPAHVADNVAVTRMSSAIAILAFVIPTLMVLSESDEIGWWIGALLIPVLVVLVYRAWSRQRATGGARN</sequence>
<name>A0ABN2NB79_9MICO</name>
<feature type="transmembrane region" description="Helical" evidence="1">
    <location>
        <begin position="40"/>
        <end position="57"/>
    </location>
</feature>
<feature type="transmembrane region" description="Helical" evidence="1">
    <location>
        <begin position="408"/>
        <end position="428"/>
    </location>
</feature>
<evidence type="ECO:0000313" key="2">
    <source>
        <dbReference type="EMBL" id="GAA1855666.1"/>
    </source>
</evidence>
<feature type="transmembrane region" description="Helical" evidence="1">
    <location>
        <begin position="125"/>
        <end position="147"/>
    </location>
</feature>
<proteinExistence type="predicted"/>
<reference evidence="2 3" key="1">
    <citation type="journal article" date="2019" name="Int. J. Syst. Evol. Microbiol.">
        <title>The Global Catalogue of Microorganisms (GCM) 10K type strain sequencing project: providing services to taxonomists for standard genome sequencing and annotation.</title>
        <authorList>
            <consortium name="The Broad Institute Genomics Platform"/>
            <consortium name="The Broad Institute Genome Sequencing Center for Infectious Disease"/>
            <person name="Wu L."/>
            <person name="Ma J."/>
        </authorList>
    </citation>
    <scope>NUCLEOTIDE SEQUENCE [LARGE SCALE GENOMIC DNA]</scope>
    <source>
        <strain evidence="2 3">JCM 14326</strain>
    </source>
</reference>